<keyword evidence="6 9" id="KW-0505">Motor protein</keyword>
<dbReference type="eggNOG" id="KOG0242">
    <property type="taxonomic scope" value="Eukaryota"/>
</dbReference>
<dbReference type="OrthoDB" id="3176171at2759"/>
<evidence type="ECO:0000256" key="8">
    <source>
        <dbReference type="ARBA" id="ARBA00060769"/>
    </source>
</evidence>
<evidence type="ECO:0000256" key="7">
    <source>
        <dbReference type="ARBA" id="ARBA00023212"/>
    </source>
</evidence>
<comment type="similarity">
    <text evidence="8">Belongs to the TRAFAC class myosin-kinesin ATPase superfamily. Kinesin family. KIN-8 subfamily.</text>
</comment>
<dbReference type="InterPro" id="IPR027417">
    <property type="entry name" value="P-loop_NTPase"/>
</dbReference>
<keyword evidence="7" id="KW-0206">Cytoskeleton</keyword>
<feature type="compositionally biased region" description="Polar residues" evidence="10">
    <location>
        <begin position="1141"/>
        <end position="1154"/>
    </location>
</feature>
<proteinExistence type="inferred from homology"/>
<dbReference type="FunFam" id="3.40.850.10:FF:000054">
    <property type="entry name" value="Kinesin-like protein"/>
    <property type="match status" value="1"/>
</dbReference>
<keyword evidence="5" id="KW-0175">Coiled coil</keyword>
<feature type="region of interest" description="Disordered" evidence="10">
    <location>
        <begin position="832"/>
        <end position="887"/>
    </location>
</feature>
<dbReference type="SMART" id="SM00129">
    <property type="entry name" value="KISc"/>
    <property type="match status" value="1"/>
</dbReference>
<organism evidence="12">
    <name type="scientific">Amphimedon queenslandica</name>
    <name type="common">Sponge</name>
    <dbReference type="NCBI Taxonomy" id="400682"/>
    <lineage>
        <taxon>Eukaryota</taxon>
        <taxon>Metazoa</taxon>
        <taxon>Porifera</taxon>
        <taxon>Demospongiae</taxon>
        <taxon>Heteroscleromorpha</taxon>
        <taxon>Haplosclerida</taxon>
        <taxon>Niphatidae</taxon>
        <taxon>Amphimedon</taxon>
    </lineage>
</organism>
<dbReference type="InterPro" id="IPR027640">
    <property type="entry name" value="Kinesin-like_fam"/>
</dbReference>
<evidence type="ECO:0000259" key="11">
    <source>
        <dbReference type="PROSITE" id="PS50067"/>
    </source>
</evidence>
<dbReference type="GO" id="GO:0005874">
    <property type="term" value="C:microtubule"/>
    <property type="evidence" value="ECO:0007669"/>
    <property type="project" value="UniProtKB-KW"/>
</dbReference>
<feature type="domain" description="Kinesin motor" evidence="11">
    <location>
        <begin position="48"/>
        <end position="398"/>
    </location>
</feature>
<feature type="binding site" evidence="9">
    <location>
        <begin position="156"/>
        <end position="163"/>
    </location>
    <ligand>
        <name>ATP</name>
        <dbReference type="ChEBI" id="CHEBI:30616"/>
    </ligand>
</feature>
<feature type="compositionally biased region" description="Polar residues" evidence="10">
    <location>
        <begin position="752"/>
        <end position="763"/>
    </location>
</feature>
<feature type="compositionally biased region" description="Basic and acidic residues" evidence="10">
    <location>
        <begin position="27"/>
        <end position="38"/>
    </location>
</feature>
<reference evidence="12" key="2">
    <citation type="submission" date="2017-05" db="UniProtKB">
        <authorList>
            <consortium name="EnsemblMetazoa"/>
        </authorList>
    </citation>
    <scope>IDENTIFICATION</scope>
</reference>
<dbReference type="Gene3D" id="3.40.850.10">
    <property type="entry name" value="Kinesin motor domain"/>
    <property type="match status" value="1"/>
</dbReference>
<dbReference type="SUPFAM" id="SSF52540">
    <property type="entry name" value="P-loop containing nucleoside triphosphate hydrolases"/>
    <property type="match status" value="1"/>
</dbReference>
<evidence type="ECO:0000256" key="2">
    <source>
        <dbReference type="ARBA" id="ARBA00022701"/>
    </source>
</evidence>
<feature type="compositionally biased region" description="Polar residues" evidence="10">
    <location>
        <begin position="692"/>
        <end position="715"/>
    </location>
</feature>
<feature type="region of interest" description="Disordered" evidence="10">
    <location>
        <begin position="775"/>
        <end position="800"/>
    </location>
</feature>
<evidence type="ECO:0000313" key="12">
    <source>
        <dbReference type="EnsemblMetazoa" id="Aqu2.1.28528_001"/>
    </source>
</evidence>
<evidence type="ECO:0000256" key="6">
    <source>
        <dbReference type="ARBA" id="ARBA00023175"/>
    </source>
</evidence>
<dbReference type="Pfam" id="PF00225">
    <property type="entry name" value="Kinesin"/>
    <property type="match status" value="1"/>
</dbReference>
<keyword evidence="13" id="KW-1185">Reference proteome</keyword>
<dbReference type="GO" id="GO:0003777">
    <property type="term" value="F:microtubule motor activity"/>
    <property type="evidence" value="ECO:0007669"/>
    <property type="project" value="InterPro"/>
</dbReference>
<evidence type="ECO:0000256" key="5">
    <source>
        <dbReference type="ARBA" id="ARBA00023054"/>
    </source>
</evidence>
<sequence>MFKRRPLSLVEDSTDGGIAREGGSNGVDKERKGSEEKEYEITDTGNTNMRVIVRVRPENESEIRSNCETIIRQLDEHVLVFDPKQDNMPQFEERGGAGGGARKRRPFLSKKHKDLRFAFDRIFDETSSQQEVFETTTKPILDGLLDGVNCSVFAYGATGAGKTYTMLGNEEEPGIMFLTTMELYRRIERLKSVKICDVAVTYLEIYNETIRDLLEPSGALAMREDGRCGLVVSGLSQHQPKSAEELLQMLADGNKNRTQHPTDANATSSRSHAVFQVYVNQRARSGGLTAEVTQGKLSLIDLAGSERATVTTNRGARMREGANINRSLLALGNCINALAANKGKLGHVPYRNSKLTRLLKDSLGGNCRTVMIANISPSGLTYEDTYNTLRYADRAKQIKTKLVRNVVNVDYHVTRYRTIVIELQKEIVELKSQLKTSPTTLPATVSSGSLCLFDEETEKIKENTSKIYMDRAGIRKAMADLDAVERDTLLRIFRKEKDLERIEVLTGNDRRIAKIKSKLEYLHSRLRDVKQQKTSLHQQLSTNNEKIEQFRTQINYSSCSDDVSKYVEAVTENSKLDSECSYQWRQTKHLLRYIKNQEKEISRTEKVFLLTLELVRKQYQLLQATNCLTPVVRDLFDSLTRQIDGEKEVLWANSTITDDSLCNVSVSSFTATHQALFDTIVSHSSPIKKGNTAGSRYSSPTSSASLGILTRSSDPFESETMRNREGSGGRKVSQQHPLSERRVAVSGKKSTESVQSSDSSISAGSCKVLSTMATSPSKKKRVLFSPSPAPSDNEDDNHEKPIIKRTTQIKSQNDAPSAAKKSHLNLAQLTSISKPYPPSRSSLSPAPPLPAHAPTIRSLPSFSNNCFEDNFVQRPPESPVTPSNRQATPTQAIPFCVSSGGFKLPLPRTTPTSDIKSRTPFNYPPPPLAAPYFSPAPHQHYAPPTFNNPLSLSNSLTPPMQCVASLNYNVDTPPVPRPPDKRSTENFVSNPIYMTSIHSNDITTDEDSLNTTYIITKETGSGRSHPLAVPNKLSLNSIHQKGGVGGVAGMRGARKNKKSPVKVPIRPLAELSTSSNEFNSSGDINKPQPRYLSLTKSAAIKRQTLTRSGAFNSSHSKENHPFNRSTSHVNKNSYIGRLQPPNRSFNPRSQSTST</sequence>
<keyword evidence="7" id="KW-0963">Cytoplasm</keyword>
<dbReference type="EnsemblMetazoa" id="XM_003387486.3">
    <property type="protein sequence ID" value="XP_003387534.1"/>
    <property type="gene ID" value="LOC100640626"/>
</dbReference>
<evidence type="ECO:0000256" key="9">
    <source>
        <dbReference type="PROSITE-ProRule" id="PRU00283"/>
    </source>
</evidence>
<dbReference type="InterPro" id="IPR036961">
    <property type="entry name" value="Kinesin_motor_dom_sf"/>
</dbReference>
<dbReference type="Proteomes" id="UP000007879">
    <property type="component" value="Unassembled WGS sequence"/>
</dbReference>
<comment type="subcellular location">
    <subcellularLocation>
        <location evidence="1">Cytoplasm</location>
        <location evidence="1">Cytoskeleton</location>
    </subcellularLocation>
</comment>
<feature type="region of interest" description="Disordered" evidence="10">
    <location>
        <begin position="1044"/>
        <end position="1068"/>
    </location>
</feature>
<dbReference type="CDD" id="cd01370">
    <property type="entry name" value="KISc_KIP3_like"/>
    <property type="match status" value="1"/>
</dbReference>
<evidence type="ECO:0000256" key="1">
    <source>
        <dbReference type="ARBA" id="ARBA00004245"/>
    </source>
</evidence>
<feature type="region of interest" description="Disordered" evidence="10">
    <location>
        <begin position="687"/>
        <end position="763"/>
    </location>
</feature>
<dbReference type="KEGG" id="aqu:100640626"/>
<accession>A0A1X7ULA3</accession>
<keyword evidence="3 9" id="KW-0547">Nucleotide-binding</keyword>
<dbReference type="InParanoid" id="A0A1X7ULA3"/>
<feature type="compositionally biased region" description="Polar residues" evidence="10">
    <location>
        <begin position="1122"/>
        <end position="1133"/>
    </location>
</feature>
<feature type="region of interest" description="Disordered" evidence="10">
    <location>
        <begin position="1"/>
        <end position="38"/>
    </location>
</feature>
<dbReference type="InterPro" id="IPR019821">
    <property type="entry name" value="Kinesin_motor_CS"/>
</dbReference>
<dbReference type="EnsemblMetazoa" id="Aqu2.1.28528_001">
    <property type="protein sequence ID" value="Aqu2.1.28528_001"/>
    <property type="gene ID" value="Aqu2.1.28528"/>
</dbReference>
<gene>
    <name evidence="12" type="primary">100640626</name>
</gene>
<dbReference type="GO" id="GO:0007018">
    <property type="term" value="P:microtubule-based movement"/>
    <property type="evidence" value="ECO:0007669"/>
    <property type="project" value="InterPro"/>
</dbReference>
<feature type="region of interest" description="Disordered" evidence="10">
    <location>
        <begin position="1106"/>
        <end position="1154"/>
    </location>
</feature>
<evidence type="ECO:0000313" key="13">
    <source>
        <dbReference type="Proteomes" id="UP000007879"/>
    </source>
</evidence>
<dbReference type="STRING" id="400682.A0A1X7ULA3"/>
<feature type="compositionally biased region" description="Polar residues" evidence="10">
    <location>
        <begin position="858"/>
        <end position="867"/>
    </location>
</feature>
<dbReference type="GO" id="GO:0008017">
    <property type="term" value="F:microtubule binding"/>
    <property type="evidence" value="ECO:0007669"/>
    <property type="project" value="InterPro"/>
</dbReference>
<dbReference type="PRINTS" id="PR00380">
    <property type="entry name" value="KINESINHEAVY"/>
</dbReference>
<dbReference type="AlphaFoldDB" id="A0A1X7ULA3"/>
<dbReference type="PROSITE" id="PS50067">
    <property type="entry name" value="KINESIN_MOTOR_2"/>
    <property type="match status" value="1"/>
</dbReference>
<dbReference type="InterPro" id="IPR001752">
    <property type="entry name" value="Kinesin_motor_dom"/>
</dbReference>
<keyword evidence="4 9" id="KW-0067">ATP-binding</keyword>
<protein>
    <recommendedName>
        <fullName evidence="11">Kinesin motor domain-containing protein</fullName>
    </recommendedName>
</protein>
<keyword evidence="2" id="KW-0493">Microtubule</keyword>
<dbReference type="PROSITE" id="PS00411">
    <property type="entry name" value="KINESIN_MOTOR_1"/>
    <property type="match status" value="1"/>
</dbReference>
<evidence type="ECO:0000256" key="4">
    <source>
        <dbReference type="ARBA" id="ARBA00022840"/>
    </source>
</evidence>
<dbReference type="GO" id="GO:0005524">
    <property type="term" value="F:ATP binding"/>
    <property type="evidence" value="ECO:0007669"/>
    <property type="project" value="UniProtKB-UniRule"/>
</dbReference>
<dbReference type="PANTHER" id="PTHR47968">
    <property type="entry name" value="CENTROMERE PROTEIN E"/>
    <property type="match status" value="1"/>
</dbReference>
<name>A0A1X7ULA3_AMPQE</name>
<feature type="compositionally biased region" description="Basic and acidic residues" evidence="10">
    <location>
        <begin position="719"/>
        <end position="728"/>
    </location>
</feature>
<reference evidence="13" key="1">
    <citation type="journal article" date="2010" name="Nature">
        <title>The Amphimedon queenslandica genome and the evolution of animal complexity.</title>
        <authorList>
            <person name="Srivastava M."/>
            <person name="Simakov O."/>
            <person name="Chapman J."/>
            <person name="Fahey B."/>
            <person name="Gauthier M.E."/>
            <person name="Mitros T."/>
            <person name="Richards G.S."/>
            <person name="Conaco C."/>
            <person name="Dacre M."/>
            <person name="Hellsten U."/>
            <person name="Larroux C."/>
            <person name="Putnam N.H."/>
            <person name="Stanke M."/>
            <person name="Adamska M."/>
            <person name="Darling A."/>
            <person name="Degnan S.M."/>
            <person name="Oakley T.H."/>
            <person name="Plachetzki D.C."/>
            <person name="Zhai Y."/>
            <person name="Adamski M."/>
            <person name="Calcino A."/>
            <person name="Cummins S.F."/>
            <person name="Goodstein D.M."/>
            <person name="Harris C."/>
            <person name="Jackson D.J."/>
            <person name="Leys S.P."/>
            <person name="Shu S."/>
            <person name="Woodcroft B.J."/>
            <person name="Vervoort M."/>
            <person name="Kosik K.S."/>
            <person name="Manning G."/>
            <person name="Degnan B.M."/>
            <person name="Rokhsar D.S."/>
        </authorList>
    </citation>
    <scope>NUCLEOTIDE SEQUENCE [LARGE SCALE GENOMIC DNA]</scope>
</reference>
<evidence type="ECO:0000256" key="3">
    <source>
        <dbReference type="ARBA" id="ARBA00022741"/>
    </source>
</evidence>
<evidence type="ECO:0000256" key="10">
    <source>
        <dbReference type="SAM" id="MobiDB-lite"/>
    </source>
</evidence>
<dbReference type="PANTHER" id="PTHR47968:SF65">
    <property type="entry name" value="KINESIN MOTOR DOMAIN-CONTAINING PROTEIN"/>
    <property type="match status" value="1"/>
</dbReference>